<protein>
    <submittedName>
        <fullName evidence="1">Uncharacterized protein</fullName>
    </submittedName>
</protein>
<name>A0A919F946_9XANT</name>
<reference evidence="1" key="2">
    <citation type="submission" date="2020-09" db="EMBL/GenBank/DDBJ databases">
        <authorList>
            <person name="Sun Q."/>
            <person name="Ohkuma M."/>
        </authorList>
    </citation>
    <scope>NUCLEOTIDE SEQUENCE</scope>
    <source>
        <strain evidence="1">JCM 13306</strain>
    </source>
</reference>
<dbReference type="EMBL" id="BNBA01000021">
    <property type="protein sequence ID" value="GHH56258.1"/>
    <property type="molecule type" value="Genomic_DNA"/>
</dbReference>
<reference evidence="1" key="1">
    <citation type="journal article" date="2014" name="Int. J. Syst. Evol. Microbiol.">
        <title>Complete genome sequence of Corynebacterium casei LMG S-19264T (=DSM 44701T), isolated from a smear-ripened cheese.</title>
        <authorList>
            <consortium name="US DOE Joint Genome Institute (JGI-PGF)"/>
            <person name="Walter F."/>
            <person name="Albersmeier A."/>
            <person name="Kalinowski J."/>
            <person name="Ruckert C."/>
        </authorList>
    </citation>
    <scope>NUCLEOTIDE SEQUENCE</scope>
    <source>
        <strain evidence="1">JCM 13306</strain>
    </source>
</reference>
<dbReference type="AlphaFoldDB" id="A0A919F946"/>
<proteinExistence type="predicted"/>
<keyword evidence="2" id="KW-1185">Reference proteome</keyword>
<evidence type="ECO:0000313" key="2">
    <source>
        <dbReference type="Proteomes" id="UP000623958"/>
    </source>
</evidence>
<comment type="caution">
    <text evidence="1">The sequence shown here is derived from an EMBL/GenBank/DDBJ whole genome shotgun (WGS) entry which is preliminary data.</text>
</comment>
<organism evidence="1 2">
    <name type="scientific">Xanthomonas boreopolis</name>
    <dbReference type="NCBI Taxonomy" id="86183"/>
    <lineage>
        <taxon>Bacteria</taxon>
        <taxon>Pseudomonadati</taxon>
        <taxon>Pseudomonadota</taxon>
        <taxon>Gammaproteobacteria</taxon>
        <taxon>Lysobacterales</taxon>
        <taxon>Lysobacteraceae</taxon>
        <taxon>Xanthomonas</taxon>
    </lineage>
</organism>
<accession>A0A919F946</accession>
<dbReference type="RefSeq" id="WP_434029551.1">
    <property type="nucleotide sequence ID" value="NZ_BNBA01000021.1"/>
</dbReference>
<dbReference type="Pfam" id="PF13103">
    <property type="entry name" value="TonB_2"/>
    <property type="match status" value="1"/>
</dbReference>
<sequence>MNGHGNEDGEARVAPRIEASMRQWARSLSRRVRLWAAGLLAVGALAAQAEEAVPASWIDYAATTGNALQARLSEGGGDLVTRLHAWLETRQARSATPLPVVVRLWISPRGTVERSEFGSLGDVQADADLRAILAASPLPEPPPEDMPQPLVMQLTLQPNPDFDADAAPGG</sequence>
<gene>
    <name evidence="1" type="ORF">GCM10009090_25820</name>
</gene>
<evidence type="ECO:0000313" key="1">
    <source>
        <dbReference type="EMBL" id="GHH56258.1"/>
    </source>
</evidence>
<dbReference type="Proteomes" id="UP000623958">
    <property type="component" value="Unassembled WGS sequence"/>
</dbReference>
<dbReference type="SUPFAM" id="SSF74653">
    <property type="entry name" value="TolA/TonB C-terminal domain"/>
    <property type="match status" value="1"/>
</dbReference>